<feature type="compositionally biased region" description="Polar residues" evidence="1">
    <location>
        <begin position="602"/>
        <end position="620"/>
    </location>
</feature>
<dbReference type="OrthoDB" id="3363386at2759"/>
<dbReference type="Proteomes" id="UP000053477">
    <property type="component" value="Unassembled WGS sequence"/>
</dbReference>
<organism evidence="2 3">
    <name type="scientific">Schizopora paradoxa</name>
    <dbReference type="NCBI Taxonomy" id="27342"/>
    <lineage>
        <taxon>Eukaryota</taxon>
        <taxon>Fungi</taxon>
        <taxon>Dikarya</taxon>
        <taxon>Basidiomycota</taxon>
        <taxon>Agaricomycotina</taxon>
        <taxon>Agaricomycetes</taxon>
        <taxon>Hymenochaetales</taxon>
        <taxon>Schizoporaceae</taxon>
        <taxon>Schizopora</taxon>
    </lineage>
</organism>
<feature type="compositionally biased region" description="Polar residues" evidence="1">
    <location>
        <begin position="294"/>
        <end position="306"/>
    </location>
</feature>
<keyword evidence="3" id="KW-1185">Reference proteome</keyword>
<feature type="compositionally biased region" description="Polar residues" evidence="1">
    <location>
        <begin position="473"/>
        <end position="482"/>
    </location>
</feature>
<dbReference type="STRING" id="27342.A0A0H2S680"/>
<evidence type="ECO:0000313" key="2">
    <source>
        <dbReference type="EMBL" id="KLO19742.1"/>
    </source>
</evidence>
<feature type="compositionally biased region" description="Basic residues" evidence="1">
    <location>
        <begin position="238"/>
        <end position="250"/>
    </location>
</feature>
<feature type="compositionally biased region" description="Low complexity" evidence="1">
    <location>
        <begin position="70"/>
        <end position="95"/>
    </location>
</feature>
<feature type="compositionally biased region" description="Polar residues" evidence="1">
    <location>
        <begin position="501"/>
        <end position="531"/>
    </location>
</feature>
<feature type="compositionally biased region" description="Basic and acidic residues" evidence="1">
    <location>
        <begin position="436"/>
        <end position="458"/>
    </location>
</feature>
<proteinExistence type="predicted"/>
<feature type="compositionally biased region" description="Low complexity" evidence="1">
    <location>
        <begin position="36"/>
        <end position="51"/>
    </location>
</feature>
<protein>
    <submittedName>
        <fullName evidence="2">Uncharacterized protein</fullName>
    </submittedName>
</protein>
<feature type="region of interest" description="Disordered" evidence="1">
    <location>
        <begin position="381"/>
        <end position="682"/>
    </location>
</feature>
<feature type="compositionally biased region" description="Low complexity" evidence="1">
    <location>
        <begin position="322"/>
        <end position="338"/>
    </location>
</feature>
<feature type="compositionally biased region" description="Basic and acidic residues" evidence="1">
    <location>
        <begin position="489"/>
        <end position="499"/>
    </location>
</feature>
<accession>A0A0H2S680</accession>
<feature type="compositionally biased region" description="Polar residues" evidence="1">
    <location>
        <begin position="562"/>
        <end position="572"/>
    </location>
</feature>
<gene>
    <name evidence="2" type="ORF">SCHPADRAFT_885326</name>
</gene>
<feature type="compositionally biased region" description="Acidic residues" evidence="1">
    <location>
        <begin position="635"/>
        <end position="663"/>
    </location>
</feature>
<name>A0A0H2S680_9AGAM</name>
<dbReference type="InParanoid" id="A0A0H2S680"/>
<evidence type="ECO:0000313" key="3">
    <source>
        <dbReference type="Proteomes" id="UP000053477"/>
    </source>
</evidence>
<dbReference type="AlphaFoldDB" id="A0A0H2S680"/>
<evidence type="ECO:0000256" key="1">
    <source>
        <dbReference type="SAM" id="MobiDB-lite"/>
    </source>
</evidence>
<reference evidence="2 3" key="1">
    <citation type="submission" date="2015-04" db="EMBL/GenBank/DDBJ databases">
        <title>Complete genome sequence of Schizopora paradoxa KUC8140, a cosmopolitan wood degrader in East Asia.</title>
        <authorList>
            <consortium name="DOE Joint Genome Institute"/>
            <person name="Min B."/>
            <person name="Park H."/>
            <person name="Jang Y."/>
            <person name="Kim J.-J."/>
            <person name="Kim K.H."/>
            <person name="Pangilinan J."/>
            <person name="Lipzen A."/>
            <person name="Riley R."/>
            <person name="Grigoriev I.V."/>
            <person name="Spatafora J.W."/>
            <person name="Choi I.-G."/>
        </authorList>
    </citation>
    <scope>NUCLEOTIDE SEQUENCE [LARGE SCALE GENOMIC DNA]</scope>
    <source>
        <strain evidence="2 3">KUC8140</strain>
    </source>
</reference>
<sequence>MAAMMAPPPAATSSFLLVPHPMQHQRPASILLNGHSSSPASSAQNSPRRPSYFLPVPPSAFSTIGENRRSTPGPSSISSHSSSSSSSSDDITSSSAQSGTDSLSNSLSRAGARKIRFAPLPDPRREVFVAEDGSEIPASEVFADGPSQEACVPALTMPCSPAAANTPTPMSSGFPNNSTSLLHPGSSVGSLGLYGDDSLSISGQSVSTVTGGGSATYLPLEKLNSRNSGSASAPSSPKRNRWSRLLRLPKKTSVTKLTPDFSGSLFRTNSHDSSNSTIDDYAEKKSSPMDRRQSTGSVGFSGQESRNAFKMGLPLTPVVSESGTSSTRPSTAPSSHSPFGSKLPARRGTRLLNGRVYGYSGARSGNPFKNVKDQEPEFVEWGHGGMGSIHANSGHGSEWARLQSNKKLSVGHAEGQNEGDGDDDGSGMGWVKRRREQREKERKEREAKEKAEGLEGKGDAVGTEARIGAVETPSITIRSASPLTGVGEDDSRGGDRVEESASANAGTTAKSVAETSSTTPAQTKEGSTQPTEAAPEHVYTAVTLPAHLPKHHHRDQVHRSASAGSSHVSTPVTEHPSANILAGTSSSSSSATMLPFGAAGTPSRSSPLADSSITIETASLVSPGALSVSSSSSTEDSDSEDEVEREDDEDEDEDDEVLDEAEEEARKTALSAGVEKVSKHKD</sequence>
<feature type="region of interest" description="Disordered" evidence="1">
    <location>
        <begin position="202"/>
        <end position="348"/>
    </location>
</feature>
<feature type="compositionally biased region" description="Basic and acidic residues" evidence="1">
    <location>
        <begin position="281"/>
        <end position="293"/>
    </location>
</feature>
<feature type="compositionally biased region" description="Low complexity" evidence="1">
    <location>
        <begin position="225"/>
        <end position="237"/>
    </location>
</feature>
<feature type="region of interest" description="Disordered" evidence="1">
    <location>
        <begin position="1"/>
        <end position="124"/>
    </location>
</feature>
<feature type="compositionally biased region" description="Polar residues" evidence="1">
    <location>
        <begin position="265"/>
        <end position="278"/>
    </location>
</feature>
<feature type="compositionally biased region" description="Polar residues" evidence="1">
    <location>
        <begin position="96"/>
        <end position="108"/>
    </location>
</feature>
<feature type="compositionally biased region" description="Pro residues" evidence="1">
    <location>
        <begin position="1"/>
        <end position="10"/>
    </location>
</feature>
<dbReference type="EMBL" id="KQ085885">
    <property type="protein sequence ID" value="KLO19742.1"/>
    <property type="molecule type" value="Genomic_DNA"/>
</dbReference>